<protein>
    <submittedName>
        <fullName evidence="2">Uncharacterized protein</fullName>
    </submittedName>
</protein>
<accession>A0A4D6N1L0</accession>
<organism evidence="2 3">
    <name type="scientific">Vigna unguiculata</name>
    <name type="common">Cowpea</name>
    <dbReference type="NCBI Taxonomy" id="3917"/>
    <lineage>
        <taxon>Eukaryota</taxon>
        <taxon>Viridiplantae</taxon>
        <taxon>Streptophyta</taxon>
        <taxon>Embryophyta</taxon>
        <taxon>Tracheophyta</taxon>
        <taxon>Spermatophyta</taxon>
        <taxon>Magnoliopsida</taxon>
        <taxon>eudicotyledons</taxon>
        <taxon>Gunneridae</taxon>
        <taxon>Pentapetalae</taxon>
        <taxon>rosids</taxon>
        <taxon>fabids</taxon>
        <taxon>Fabales</taxon>
        <taxon>Fabaceae</taxon>
        <taxon>Papilionoideae</taxon>
        <taxon>50 kb inversion clade</taxon>
        <taxon>NPAAA clade</taxon>
        <taxon>indigoferoid/millettioid clade</taxon>
        <taxon>Phaseoleae</taxon>
        <taxon>Vigna</taxon>
    </lineage>
</organism>
<reference evidence="2 3" key="1">
    <citation type="submission" date="2019-04" db="EMBL/GenBank/DDBJ databases">
        <title>An improved genome assembly and genetic linkage map for asparagus bean, Vigna unguiculata ssp. sesquipedialis.</title>
        <authorList>
            <person name="Xia Q."/>
            <person name="Zhang R."/>
            <person name="Dong Y."/>
        </authorList>
    </citation>
    <scope>NUCLEOTIDE SEQUENCE [LARGE SCALE GENOMIC DNA]</scope>
    <source>
        <tissue evidence="2">Leaf</tissue>
    </source>
</reference>
<proteinExistence type="predicted"/>
<evidence type="ECO:0000313" key="3">
    <source>
        <dbReference type="Proteomes" id="UP000501690"/>
    </source>
</evidence>
<dbReference type="AlphaFoldDB" id="A0A4D6N1L0"/>
<evidence type="ECO:0000256" key="1">
    <source>
        <dbReference type="SAM" id="MobiDB-lite"/>
    </source>
</evidence>
<dbReference type="EMBL" id="CP039353">
    <property type="protein sequence ID" value="QCE07158.1"/>
    <property type="molecule type" value="Genomic_DNA"/>
</dbReference>
<keyword evidence="3" id="KW-1185">Reference proteome</keyword>
<name>A0A4D6N1L0_VIGUN</name>
<dbReference type="Proteomes" id="UP000501690">
    <property type="component" value="Linkage Group LG9"/>
</dbReference>
<feature type="compositionally biased region" description="Basic and acidic residues" evidence="1">
    <location>
        <begin position="70"/>
        <end position="80"/>
    </location>
</feature>
<gene>
    <name evidence="2" type="ORF">DEO72_LG9g2174</name>
</gene>
<feature type="region of interest" description="Disordered" evidence="1">
    <location>
        <begin position="36"/>
        <end position="80"/>
    </location>
</feature>
<evidence type="ECO:0000313" key="2">
    <source>
        <dbReference type="EMBL" id="QCE07158.1"/>
    </source>
</evidence>
<sequence length="80" mass="8520">MEDRQWLKSVAVVSSKHGLAAVRGFGAVCGDEEEEAATVSHAGRRNEKGEDLGSEFSPATPPVVAGVDDGVSRQPRDVQW</sequence>